<dbReference type="PANTHER" id="PTHR42648:SF31">
    <property type="entry name" value="RNA-DIRECTED DNA POLYMERASE"/>
    <property type="match status" value="1"/>
</dbReference>
<protein>
    <recommendedName>
        <fullName evidence="8">Reverse transcriptase Ty1/copia-type domain-containing protein</fullName>
    </recommendedName>
</protein>
<feature type="domain" description="Retroviral polymerase SH3-like" evidence="5">
    <location>
        <begin position="39"/>
        <end position="100"/>
    </location>
</feature>
<dbReference type="EMBL" id="OZ034822">
    <property type="protein sequence ID" value="CAL1413575.1"/>
    <property type="molecule type" value="Genomic_DNA"/>
</dbReference>
<feature type="region of interest" description="Disordered" evidence="3">
    <location>
        <begin position="105"/>
        <end position="169"/>
    </location>
</feature>
<dbReference type="InterPro" id="IPR013103">
    <property type="entry name" value="RVT_2"/>
</dbReference>
<dbReference type="InterPro" id="IPR039537">
    <property type="entry name" value="Retrotran_Ty1/copia-like"/>
</dbReference>
<keyword evidence="1" id="KW-0479">Metal-binding</keyword>
<dbReference type="InterPro" id="IPR043502">
    <property type="entry name" value="DNA/RNA_pol_sf"/>
</dbReference>
<dbReference type="Pfam" id="PF25597">
    <property type="entry name" value="SH3_retrovirus"/>
    <property type="match status" value="1"/>
</dbReference>
<accession>A0AAV2GWB5</accession>
<organism evidence="6 7">
    <name type="scientific">Linum trigynum</name>
    <dbReference type="NCBI Taxonomy" id="586398"/>
    <lineage>
        <taxon>Eukaryota</taxon>
        <taxon>Viridiplantae</taxon>
        <taxon>Streptophyta</taxon>
        <taxon>Embryophyta</taxon>
        <taxon>Tracheophyta</taxon>
        <taxon>Spermatophyta</taxon>
        <taxon>Magnoliopsida</taxon>
        <taxon>eudicotyledons</taxon>
        <taxon>Gunneridae</taxon>
        <taxon>Pentapetalae</taxon>
        <taxon>rosids</taxon>
        <taxon>fabids</taxon>
        <taxon>Malpighiales</taxon>
        <taxon>Linaceae</taxon>
        <taxon>Linum</taxon>
    </lineage>
</organism>
<evidence type="ECO:0000313" key="7">
    <source>
        <dbReference type="Proteomes" id="UP001497516"/>
    </source>
</evidence>
<evidence type="ECO:0000313" key="6">
    <source>
        <dbReference type="EMBL" id="CAL1413575.1"/>
    </source>
</evidence>
<name>A0AAV2GWB5_9ROSI</name>
<feature type="domain" description="Reverse transcriptase Ty1/copia-type" evidence="4">
    <location>
        <begin position="283"/>
        <end position="455"/>
    </location>
</feature>
<dbReference type="AlphaFoldDB" id="A0AAV2GWB5"/>
<keyword evidence="2" id="KW-0378">Hydrolase</keyword>
<dbReference type="GO" id="GO:0046872">
    <property type="term" value="F:metal ion binding"/>
    <property type="evidence" value="ECO:0007669"/>
    <property type="project" value="UniProtKB-KW"/>
</dbReference>
<keyword evidence="7" id="KW-1185">Reference proteome</keyword>
<dbReference type="GO" id="GO:0016787">
    <property type="term" value="F:hydrolase activity"/>
    <property type="evidence" value="ECO:0007669"/>
    <property type="project" value="UniProtKB-KW"/>
</dbReference>
<dbReference type="PANTHER" id="PTHR42648">
    <property type="entry name" value="TRANSPOSASE, PUTATIVE-RELATED"/>
    <property type="match status" value="1"/>
</dbReference>
<dbReference type="Proteomes" id="UP001497516">
    <property type="component" value="Chromosome 9"/>
</dbReference>
<evidence type="ECO:0000256" key="2">
    <source>
        <dbReference type="ARBA" id="ARBA00022801"/>
    </source>
</evidence>
<evidence type="ECO:0000256" key="3">
    <source>
        <dbReference type="SAM" id="MobiDB-lite"/>
    </source>
</evidence>
<gene>
    <name evidence="6" type="ORF">LTRI10_LOCUS52798</name>
</gene>
<reference evidence="6 7" key="1">
    <citation type="submission" date="2024-04" db="EMBL/GenBank/DDBJ databases">
        <authorList>
            <person name="Fracassetti M."/>
        </authorList>
    </citation>
    <scope>NUCLEOTIDE SEQUENCE [LARGE SCALE GENOMIC DNA]</scope>
</reference>
<evidence type="ECO:0008006" key="8">
    <source>
        <dbReference type="Google" id="ProtNLM"/>
    </source>
</evidence>
<sequence>MHAVYLINRIPTPILHNKSPYEVLYKKAHFLGHLRVFGCLVYASTIAARRSKFDPRARQCVLLGIPSGLKGYKFLDLKDNQVFISRNVVFHESILPFRHDSHTTVPSFDPTTSPQIPISTSHPPIHAPGLSLPPTLPTPVSPSVDGGHYIPPTTEESAAEPINDDTEAEPYSHQDFDLEVELDPELEPQQDFEPSKRPQRSHKLPAKFDNCELDPDLSFGAFGSCATASKYPIEFDLDHLNAANRAFALSVISQIEPATFYEAMQSYVWNRAVQEELGALEQNQTWDVVKLPDGKKAIGYKWVFKIKRRADGTIERFKVRLVAKGYTQVYGIDFLDTFSPVAKINSVKALLAVAEVKNWTLEQLDVSNAFLHGDLEEEVYMKIPMGLDLNGIDPKGMACRLKKSLYGLKQASRQWFAKLTGFLLKNGFAQSASDYSLFTKWVHGRIVVLLVYVDDNHRRRCTKGYRADQESIKQRVQD</sequence>
<evidence type="ECO:0000256" key="1">
    <source>
        <dbReference type="ARBA" id="ARBA00022723"/>
    </source>
</evidence>
<feature type="compositionally biased region" description="Polar residues" evidence="3">
    <location>
        <begin position="105"/>
        <end position="122"/>
    </location>
</feature>
<evidence type="ECO:0000259" key="4">
    <source>
        <dbReference type="Pfam" id="PF07727"/>
    </source>
</evidence>
<dbReference type="InterPro" id="IPR057670">
    <property type="entry name" value="SH3_retrovirus"/>
</dbReference>
<evidence type="ECO:0000259" key="5">
    <source>
        <dbReference type="Pfam" id="PF25597"/>
    </source>
</evidence>
<dbReference type="Pfam" id="PF07727">
    <property type="entry name" value="RVT_2"/>
    <property type="match status" value="1"/>
</dbReference>
<dbReference type="SUPFAM" id="SSF56672">
    <property type="entry name" value="DNA/RNA polymerases"/>
    <property type="match status" value="1"/>
</dbReference>
<proteinExistence type="predicted"/>